<evidence type="ECO:0000313" key="3">
    <source>
        <dbReference type="Proteomes" id="UP000030762"/>
    </source>
</evidence>
<feature type="signal peptide" evidence="1">
    <location>
        <begin position="1"/>
        <end position="18"/>
    </location>
</feature>
<dbReference type="OrthoDB" id="10399204at2759"/>
<protein>
    <submittedName>
        <fullName evidence="2">Uncharacterized protein</fullName>
    </submittedName>
</protein>
<reference evidence="2 3" key="1">
    <citation type="submission" date="2012-04" db="EMBL/GenBank/DDBJ databases">
        <title>The Genome Sequence of Saprolegnia declina VS20.</title>
        <authorList>
            <consortium name="The Broad Institute Genome Sequencing Platform"/>
            <person name="Russ C."/>
            <person name="Nusbaum C."/>
            <person name="Tyler B."/>
            <person name="van West P."/>
            <person name="Dieguez-Uribeondo J."/>
            <person name="de Bruijn I."/>
            <person name="Tripathy S."/>
            <person name="Jiang R."/>
            <person name="Young S.K."/>
            <person name="Zeng Q."/>
            <person name="Gargeya S."/>
            <person name="Fitzgerald M."/>
            <person name="Haas B."/>
            <person name="Abouelleil A."/>
            <person name="Alvarado L."/>
            <person name="Arachchi H.M."/>
            <person name="Berlin A."/>
            <person name="Chapman S.B."/>
            <person name="Goldberg J."/>
            <person name="Griggs A."/>
            <person name="Gujja S."/>
            <person name="Hansen M."/>
            <person name="Howarth C."/>
            <person name="Imamovic A."/>
            <person name="Larimer J."/>
            <person name="McCowen C."/>
            <person name="Montmayeur A."/>
            <person name="Murphy C."/>
            <person name="Neiman D."/>
            <person name="Pearson M."/>
            <person name="Priest M."/>
            <person name="Roberts A."/>
            <person name="Saif S."/>
            <person name="Shea T."/>
            <person name="Sisk P."/>
            <person name="Sykes S."/>
            <person name="Wortman J."/>
            <person name="Nusbaum C."/>
            <person name="Birren B."/>
        </authorList>
    </citation>
    <scope>NUCLEOTIDE SEQUENCE [LARGE SCALE GENOMIC DNA]</scope>
    <source>
        <strain evidence="2 3">VS20</strain>
    </source>
</reference>
<keyword evidence="1" id="KW-0732">Signal</keyword>
<evidence type="ECO:0000313" key="2">
    <source>
        <dbReference type="EMBL" id="EQC39483.1"/>
    </source>
</evidence>
<evidence type="ECO:0000256" key="1">
    <source>
        <dbReference type="SAM" id="SignalP"/>
    </source>
</evidence>
<dbReference type="InParanoid" id="T0S3A0"/>
<dbReference type="VEuPathDB" id="FungiDB:SDRG_02924"/>
<name>T0S3A0_SAPDV</name>
<feature type="chain" id="PRO_5004571380" evidence="1">
    <location>
        <begin position="19"/>
        <end position="106"/>
    </location>
</feature>
<dbReference type="GeneID" id="19943651"/>
<proteinExistence type="predicted"/>
<dbReference type="RefSeq" id="XP_008606755.1">
    <property type="nucleotide sequence ID" value="XM_008608533.1"/>
</dbReference>
<organism evidence="2 3">
    <name type="scientific">Saprolegnia diclina (strain VS20)</name>
    <dbReference type="NCBI Taxonomy" id="1156394"/>
    <lineage>
        <taxon>Eukaryota</taxon>
        <taxon>Sar</taxon>
        <taxon>Stramenopiles</taxon>
        <taxon>Oomycota</taxon>
        <taxon>Saprolegniomycetes</taxon>
        <taxon>Saprolegniales</taxon>
        <taxon>Saprolegniaceae</taxon>
        <taxon>Saprolegnia</taxon>
    </lineage>
</organism>
<sequence length="106" mass="12516">MSYHVWWTFDTFVAFAQALVTQHDAAVQRKIVLETDVDTNLFCWLRTEAPRRMGDMYTFETDLHHTSGRIQHLLELLMRTHYYHWGFRVNDSIAVYKGVPKSLVIA</sequence>
<dbReference type="EMBL" id="JH767138">
    <property type="protein sequence ID" value="EQC39483.1"/>
    <property type="molecule type" value="Genomic_DNA"/>
</dbReference>
<keyword evidence="3" id="KW-1185">Reference proteome</keyword>
<accession>T0S3A0</accession>
<dbReference type="Proteomes" id="UP000030762">
    <property type="component" value="Unassembled WGS sequence"/>
</dbReference>
<dbReference type="AlphaFoldDB" id="T0S3A0"/>
<gene>
    <name evidence="2" type="ORF">SDRG_02924</name>
</gene>